<protein>
    <submittedName>
        <fullName evidence="1">Uncharacterized protein</fullName>
    </submittedName>
</protein>
<proteinExistence type="predicted"/>
<dbReference type="Proteomes" id="UP001150538">
    <property type="component" value="Unassembled WGS sequence"/>
</dbReference>
<name>A0A9W8DNF3_9FUNG</name>
<organism evidence="1 2">
    <name type="scientific">Mycoemilia scoparia</name>
    <dbReference type="NCBI Taxonomy" id="417184"/>
    <lineage>
        <taxon>Eukaryota</taxon>
        <taxon>Fungi</taxon>
        <taxon>Fungi incertae sedis</taxon>
        <taxon>Zoopagomycota</taxon>
        <taxon>Kickxellomycotina</taxon>
        <taxon>Kickxellomycetes</taxon>
        <taxon>Kickxellales</taxon>
        <taxon>Kickxellaceae</taxon>
        <taxon>Mycoemilia</taxon>
    </lineage>
</organism>
<feature type="non-terminal residue" evidence="1">
    <location>
        <position position="106"/>
    </location>
</feature>
<gene>
    <name evidence="1" type="ORF">H4219_005843</name>
</gene>
<reference evidence="1" key="1">
    <citation type="submission" date="2022-07" db="EMBL/GenBank/DDBJ databases">
        <title>Phylogenomic reconstructions and comparative analyses of Kickxellomycotina fungi.</title>
        <authorList>
            <person name="Reynolds N.K."/>
            <person name="Stajich J.E."/>
            <person name="Barry K."/>
            <person name="Grigoriev I.V."/>
            <person name="Crous P."/>
            <person name="Smith M.E."/>
        </authorList>
    </citation>
    <scope>NUCLEOTIDE SEQUENCE</scope>
    <source>
        <strain evidence="1">NBRC 100468</strain>
    </source>
</reference>
<keyword evidence="2" id="KW-1185">Reference proteome</keyword>
<accession>A0A9W8DNF3</accession>
<evidence type="ECO:0000313" key="1">
    <source>
        <dbReference type="EMBL" id="KAJ1911741.1"/>
    </source>
</evidence>
<comment type="caution">
    <text evidence="1">The sequence shown here is derived from an EMBL/GenBank/DDBJ whole genome shotgun (WGS) entry which is preliminary data.</text>
</comment>
<dbReference type="AlphaFoldDB" id="A0A9W8DNF3"/>
<evidence type="ECO:0000313" key="2">
    <source>
        <dbReference type="Proteomes" id="UP001150538"/>
    </source>
</evidence>
<dbReference type="EMBL" id="JANBPU010000415">
    <property type="protein sequence ID" value="KAJ1911741.1"/>
    <property type="molecule type" value="Genomic_DNA"/>
</dbReference>
<sequence length="106" mass="11743">MDPKYNGMAGKQYGNFGKHPSAATTTTTTFGNNYKQLVINYLKDFIGKTSKTLKEFNCDETVINPYTPKLMTVASGLLVCVDKNIDVCINYQVSKLYEGAKSTVNK</sequence>